<evidence type="ECO:0008006" key="3">
    <source>
        <dbReference type="Google" id="ProtNLM"/>
    </source>
</evidence>
<dbReference type="EMBL" id="RCHR01000001">
    <property type="protein sequence ID" value="RLL48001.1"/>
    <property type="molecule type" value="Genomic_DNA"/>
</dbReference>
<reference evidence="1 2" key="1">
    <citation type="submission" date="2018-10" db="EMBL/GenBank/DDBJ databases">
        <title>Oceanobacillus sp. YLB-02 draft genome.</title>
        <authorList>
            <person name="Yu L."/>
        </authorList>
    </citation>
    <scope>NUCLEOTIDE SEQUENCE [LARGE SCALE GENOMIC DNA]</scope>
    <source>
        <strain evidence="1 2">YLB-02</strain>
    </source>
</reference>
<evidence type="ECO:0000313" key="1">
    <source>
        <dbReference type="EMBL" id="RLL48001.1"/>
    </source>
</evidence>
<name>A0A498DAJ1_9BACI</name>
<organism evidence="1 2">
    <name type="scientific">Oceanobacillus piezotolerans</name>
    <dbReference type="NCBI Taxonomy" id="2448030"/>
    <lineage>
        <taxon>Bacteria</taxon>
        <taxon>Bacillati</taxon>
        <taxon>Bacillota</taxon>
        <taxon>Bacilli</taxon>
        <taxon>Bacillales</taxon>
        <taxon>Bacillaceae</taxon>
        <taxon>Oceanobacillus</taxon>
    </lineage>
</organism>
<evidence type="ECO:0000313" key="2">
    <source>
        <dbReference type="Proteomes" id="UP000270219"/>
    </source>
</evidence>
<protein>
    <recommendedName>
        <fullName evidence="3">Zn-ribbon containing protein</fullName>
    </recommendedName>
</protein>
<keyword evidence="2" id="KW-1185">Reference proteome</keyword>
<sequence>MIMRCPNCNSRDIGKIGAQNYYCWNCFIEMSILNNELTVHQIESDGSLSSLNDLFTEEELKLQ</sequence>
<accession>A0A498DAJ1</accession>
<comment type="caution">
    <text evidence="1">The sequence shown here is derived from an EMBL/GenBank/DDBJ whole genome shotgun (WGS) entry which is preliminary data.</text>
</comment>
<proteinExistence type="predicted"/>
<dbReference type="Proteomes" id="UP000270219">
    <property type="component" value="Unassembled WGS sequence"/>
</dbReference>
<gene>
    <name evidence="1" type="ORF">D8M04_01605</name>
</gene>
<dbReference type="AlphaFoldDB" id="A0A498DAJ1"/>